<feature type="transmembrane region" description="Helical" evidence="1">
    <location>
        <begin position="79"/>
        <end position="102"/>
    </location>
</feature>
<protein>
    <submittedName>
        <fullName evidence="2">Uncharacterized protein</fullName>
    </submittedName>
</protein>
<feature type="transmembrane region" description="Helical" evidence="1">
    <location>
        <begin position="54"/>
        <end position="73"/>
    </location>
</feature>
<organism evidence="2 3">
    <name type="scientific">Vigna mungo</name>
    <name type="common">Black gram</name>
    <name type="synonym">Phaseolus mungo</name>
    <dbReference type="NCBI Taxonomy" id="3915"/>
    <lineage>
        <taxon>Eukaryota</taxon>
        <taxon>Viridiplantae</taxon>
        <taxon>Streptophyta</taxon>
        <taxon>Embryophyta</taxon>
        <taxon>Tracheophyta</taxon>
        <taxon>Spermatophyta</taxon>
        <taxon>Magnoliopsida</taxon>
        <taxon>eudicotyledons</taxon>
        <taxon>Gunneridae</taxon>
        <taxon>Pentapetalae</taxon>
        <taxon>rosids</taxon>
        <taxon>fabids</taxon>
        <taxon>Fabales</taxon>
        <taxon>Fabaceae</taxon>
        <taxon>Papilionoideae</taxon>
        <taxon>50 kb inversion clade</taxon>
        <taxon>NPAAA clade</taxon>
        <taxon>indigoferoid/millettioid clade</taxon>
        <taxon>Phaseoleae</taxon>
        <taxon>Vigna</taxon>
    </lineage>
</organism>
<keyword evidence="1" id="KW-1133">Transmembrane helix</keyword>
<keyword evidence="1" id="KW-0812">Transmembrane</keyword>
<dbReference type="EMBL" id="CP144696">
    <property type="protein sequence ID" value="WVZ10957.1"/>
    <property type="molecule type" value="Genomic_DNA"/>
</dbReference>
<accession>A0AAQ3NM22</accession>
<gene>
    <name evidence="2" type="ORF">V8G54_015487</name>
</gene>
<reference evidence="2 3" key="1">
    <citation type="journal article" date="2023" name="Life. Sci Alliance">
        <title>Evolutionary insights into 3D genome organization and epigenetic landscape of Vigna mungo.</title>
        <authorList>
            <person name="Junaid A."/>
            <person name="Singh B."/>
            <person name="Bhatia S."/>
        </authorList>
    </citation>
    <scope>NUCLEOTIDE SEQUENCE [LARGE SCALE GENOMIC DNA]</scope>
    <source>
        <strain evidence="2">Urdbean</strain>
    </source>
</reference>
<keyword evidence="3" id="KW-1185">Reference proteome</keyword>
<sequence length="103" mass="12379">MGKSYYDRYLKTYHNRSKSPSEICPPKHFVSFNSSRRQLFFLFTISRHNFSFSLPFRFFQFFFSHLIAFFFLIPDTWCALLVVQCWASNVLVLVLFLVLLVLF</sequence>
<name>A0AAQ3NM22_VIGMU</name>
<evidence type="ECO:0000313" key="2">
    <source>
        <dbReference type="EMBL" id="WVZ10957.1"/>
    </source>
</evidence>
<evidence type="ECO:0000256" key="1">
    <source>
        <dbReference type="SAM" id="Phobius"/>
    </source>
</evidence>
<evidence type="ECO:0000313" key="3">
    <source>
        <dbReference type="Proteomes" id="UP001374535"/>
    </source>
</evidence>
<proteinExistence type="predicted"/>
<dbReference type="AlphaFoldDB" id="A0AAQ3NM22"/>
<keyword evidence="1" id="KW-0472">Membrane</keyword>
<dbReference type="Proteomes" id="UP001374535">
    <property type="component" value="Chromosome 5"/>
</dbReference>